<reference evidence="2 3" key="1">
    <citation type="submission" date="2014-11" db="EMBL/GenBank/DDBJ databases">
        <title>Genomics and ecophysiology of heterotrophic nitrogen fixing bacteria isolated from estuarine surface water.</title>
        <authorList>
            <person name="Bentzon-Tilia M."/>
            <person name="Severin I."/>
            <person name="Hansen L.H."/>
            <person name="Riemann L."/>
        </authorList>
    </citation>
    <scope>NUCLEOTIDE SEQUENCE [LARGE SCALE GENOMIC DNA]</scope>
    <source>
        <strain evidence="2 3">BAL398</strain>
    </source>
</reference>
<name>A0A0D7EML4_RHOPL</name>
<gene>
    <name evidence="2" type="ORF">OO17_13995</name>
</gene>
<evidence type="ECO:0000313" key="3">
    <source>
        <dbReference type="Proteomes" id="UP000032515"/>
    </source>
</evidence>
<comment type="caution">
    <text evidence="2">The sequence shown here is derived from an EMBL/GenBank/DDBJ whole genome shotgun (WGS) entry which is preliminary data.</text>
</comment>
<dbReference type="SUPFAM" id="SSF53850">
    <property type="entry name" value="Periplasmic binding protein-like II"/>
    <property type="match status" value="1"/>
</dbReference>
<dbReference type="InterPro" id="IPR005119">
    <property type="entry name" value="LysR_subst-bd"/>
</dbReference>
<dbReference type="GO" id="GO:0005829">
    <property type="term" value="C:cytosol"/>
    <property type="evidence" value="ECO:0007669"/>
    <property type="project" value="TreeGrafter"/>
</dbReference>
<evidence type="ECO:0000259" key="1">
    <source>
        <dbReference type="Pfam" id="PF03466"/>
    </source>
</evidence>
<dbReference type="GO" id="GO:0006355">
    <property type="term" value="P:regulation of DNA-templated transcription"/>
    <property type="evidence" value="ECO:0007669"/>
    <property type="project" value="TreeGrafter"/>
</dbReference>
<dbReference type="PANTHER" id="PTHR30419">
    <property type="entry name" value="HTH-TYPE TRANSCRIPTIONAL REGULATOR YBHD"/>
    <property type="match status" value="1"/>
</dbReference>
<dbReference type="PANTHER" id="PTHR30419:SF8">
    <property type="entry name" value="NITROGEN ASSIMILATION TRANSCRIPTIONAL ACTIVATOR-RELATED"/>
    <property type="match status" value="1"/>
</dbReference>
<dbReference type="RefSeq" id="WP_044411804.1">
    <property type="nucleotide sequence ID" value="NZ_JXXE01000279.1"/>
</dbReference>
<sequence length="213" mass="23420">EVSLWVIEGLVSGLLPDLLAEFHHRYPQVSFRIQTGSTDRIIEALLEDEADIGITFNAPRRPEIEVIAEHVEPISCLVAPTHVFADRTELNLDDICTQTIALPEHSFGLRQVFERAVAKRQRSPQVLVTTNSLELTKRMAATGQVLAFMPALTVIAELHSGGLRAIPVADPAFEAARSSISVHRDRPLPHAAQEFLKTLVNAIRGLSPKATGR</sequence>
<feature type="domain" description="LysR substrate-binding" evidence="1">
    <location>
        <begin position="3"/>
        <end position="201"/>
    </location>
</feature>
<dbReference type="Proteomes" id="UP000032515">
    <property type="component" value="Unassembled WGS sequence"/>
</dbReference>
<dbReference type="InterPro" id="IPR050950">
    <property type="entry name" value="HTH-type_LysR_regulators"/>
</dbReference>
<protein>
    <submittedName>
        <fullName evidence="2">LysR family transcriptional regulator</fullName>
    </submittedName>
</protein>
<dbReference type="CDD" id="cd05466">
    <property type="entry name" value="PBP2_LTTR_substrate"/>
    <property type="match status" value="1"/>
</dbReference>
<dbReference type="Pfam" id="PF03466">
    <property type="entry name" value="LysR_substrate"/>
    <property type="match status" value="1"/>
</dbReference>
<proteinExistence type="predicted"/>
<dbReference type="Gene3D" id="3.40.190.290">
    <property type="match status" value="1"/>
</dbReference>
<accession>A0A0D7EML4</accession>
<dbReference type="OrthoDB" id="5297263at2"/>
<dbReference type="PATRIC" id="fig|1076.23.peg.2920"/>
<dbReference type="EMBL" id="JXXE01000279">
    <property type="protein sequence ID" value="KIZ41896.1"/>
    <property type="molecule type" value="Genomic_DNA"/>
</dbReference>
<dbReference type="AlphaFoldDB" id="A0A0D7EML4"/>
<feature type="non-terminal residue" evidence="2">
    <location>
        <position position="1"/>
    </location>
</feature>
<evidence type="ECO:0000313" key="2">
    <source>
        <dbReference type="EMBL" id="KIZ41896.1"/>
    </source>
</evidence>
<organism evidence="2 3">
    <name type="scientific">Rhodopseudomonas palustris</name>
    <dbReference type="NCBI Taxonomy" id="1076"/>
    <lineage>
        <taxon>Bacteria</taxon>
        <taxon>Pseudomonadati</taxon>
        <taxon>Pseudomonadota</taxon>
        <taxon>Alphaproteobacteria</taxon>
        <taxon>Hyphomicrobiales</taxon>
        <taxon>Nitrobacteraceae</taxon>
        <taxon>Rhodopseudomonas</taxon>
    </lineage>
</organism>